<dbReference type="SUPFAM" id="SSF51679">
    <property type="entry name" value="Bacterial luciferase-like"/>
    <property type="match status" value="1"/>
</dbReference>
<dbReference type="InterPro" id="IPR050766">
    <property type="entry name" value="Bact_Lucif_Oxidored"/>
</dbReference>
<evidence type="ECO:0000259" key="1">
    <source>
        <dbReference type="Pfam" id="PF00296"/>
    </source>
</evidence>
<dbReference type="Gene3D" id="3.20.20.30">
    <property type="entry name" value="Luciferase-like domain"/>
    <property type="match status" value="1"/>
</dbReference>
<dbReference type="InterPro" id="IPR011251">
    <property type="entry name" value="Luciferase-like_dom"/>
</dbReference>
<dbReference type="PANTHER" id="PTHR30137">
    <property type="entry name" value="LUCIFERASE-LIKE MONOOXYGENASE"/>
    <property type="match status" value="1"/>
</dbReference>
<dbReference type="Pfam" id="PF00296">
    <property type="entry name" value="Bac_luciferase"/>
    <property type="match status" value="1"/>
</dbReference>
<feature type="domain" description="Luciferase-like" evidence="1">
    <location>
        <begin position="18"/>
        <end position="288"/>
    </location>
</feature>
<accession>A0A381NT85</accession>
<organism evidence="2">
    <name type="scientific">marine metagenome</name>
    <dbReference type="NCBI Taxonomy" id="408172"/>
    <lineage>
        <taxon>unclassified sequences</taxon>
        <taxon>metagenomes</taxon>
        <taxon>ecological metagenomes</taxon>
    </lineage>
</organism>
<dbReference type="InterPro" id="IPR036661">
    <property type="entry name" value="Luciferase-like_sf"/>
</dbReference>
<proteinExistence type="predicted"/>
<feature type="non-terminal residue" evidence="2">
    <location>
        <position position="1"/>
    </location>
</feature>
<reference evidence="2" key="1">
    <citation type="submission" date="2018-05" db="EMBL/GenBank/DDBJ databases">
        <authorList>
            <person name="Lanie J.A."/>
            <person name="Ng W.-L."/>
            <person name="Kazmierczak K.M."/>
            <person name="Andrzejewski T.M."/>
            <person name="Davidsen T.M."/>
            <person name="Wayne K.J."/>
            <person name="Tettelin H."/>
            <person name="Glass J.I."/>
            <person name="Rusch D."/>
            <person name="Podicherti R."/>
            <person name="Tsui H.-C.T."/>
            <person name="Winkler M.E."/>
        </authorList>
    </citation>
    <scope>NUCLEOTIDE SEQUENCE</scope>
</reference>
<sequence length="324" mass="35076">VFLLRFDLRIPPFVEGLTPAVQYGEMLEMVRWADDRGFAGVVLSEHHGCEDGFINAPLAVAGAVLGATRNLFCSVSALLLPLHDPLRVAEDIAALDLLAPGRLNVVVGIGYREAEFEMFGRDRSRRGADAEAGIRTMLRAWEGEPFELDGRTAWVTPRPASDPRSLLAVGGSVVASARRAARLHLPFIPAVEDRELLDAYLLESEACGHGSPFCMMPSGAGLVMVTRDPDALWDRIGPNLLYDALAYASWQYPDQRTSWKVEADDVEQLRAGGQHLIVTPEECVDLVHAGGAVVLHPLCGGIDPAVGWESLHLVVDEVMPALAG</sequence>
<gene>
    <name evidence="2" type="ORF">METZ01_LOCUS10571</name>
</gene>
<evidence type="ECO:0000313" key="2">
    <source>
        <dbReference type="EMBL" id="SUZ57717.1"/>
    </source>
</evidence>
<name>A0A381NT85_9ZZZZ</name>
<dbReference type="GO" id="GO:0005829">
    <property type="term" value="C:cytosol"/>
    <property type="evidence" value="ECO:0007669"/>
    <property type="project" value="TreeGrafter"/>
</dbReference>
<dbReference type="GO" id="GO:0016705">
    <property type="term" value="F:oxidoreductase activity, acting on paired donors, with incorporation or reduction of molecular oxygen"/>
    <property type="evidence" value="ECO:0007669"/>
    <property type="project" value="InterPro"/>
</dbReference>
<protein>
    <recommendedName>
        <fullName evidence="1">Luciferase-like domain-containing protein</fullName>
    </recommendedName>
</protein>
<dbReference type="AlphaFoldDB" id="A0A381NT85"/>
<dbReference type="PANTHER" id="PTHR30137:SF6">
    <property type="entry name" value="LUCIFERASE-LIKE MONOOXYGENASE"/>
    <property type="match status" value="1"/>
</dbReference>
<dbReference type="EMBL" id="UINC01000575">
    <property type="protein sequence ID" value="SUZ57717.1"/>
    <property type="molecule type" value="Genomic_DNA"/>
</dbReference>